<evidence type="ECO:0000313" key="1">
    <source>
        <dbReference type="EMBL" id="TEB07710.1"/>
    </source>
</evidence>
<dbReference type="RefSeq" id="WP_134219486.1">
    <property type="nucleotide sequence ID" value="NZ_QFGA01000001.1"/>
</dbReference>
<sequence>MTKFGIFKRLSLIFILAAALSLSAFLWVRNMSNTFCRMSIELYADASPDELSSPGKLEAGRKVRSLAERSPWVLVQAGTTEGWLPAWYLTRDTNDLLQDIAPYLMVVKENAPVYLYPGQDAPISDLAAGKVVKVEKELYNWRYVHIAVYDVPRVQRGWVSREYLATREEAVPMEGRLPAGTKIYYGPNAEQIAGLPEEVDPADQRVYIDKEIGEMAYVSGPGGWNAWIYKKDIVYDPF</sequence>
<protein>
    <submittedName>
        <fullName evidence="1">Bacterial SH3 domain protein</fullName>
    </submittedName>
</protein>
<accession>A0A4Y7RG38</accession>
<dbReference type="AlphaFoldDB" id="A0A4Y7RG38"/>
<comment type="caution">
    <text evidence="1">The sequence shown here is derived from an EMBL/GenBank/DDBJ whole genome shotgun (WGS) entry which is preliminary data.</text>
</comment>
<dbReference type="EMBL" id="QFGA01000001">
    <property type="protein sequence ID" value="TEB07710.1"/>
    <property type="molecule type" value="Genomic_DNA"/>
</dbReference>
<evidence type="ECO:0000313" key="2">
    <source>
        <dbReference type="Proteomes" id="UP000298324"/>
    </source>
</evidence>
<dbReference type="Proteomes" id="UP000298324">
    <property type="component" value="Unassembled WGS sequence"/>
</dbReference>
<organism evidence="1 2">
    <name type="scientific">Pelotomaculum schinkii</name>
    <dbReference type="NCBI Taxonomy" id="78350"/>
    <lineage>
        <taxon>Bacteria</taxon>
        <taxon>Bacillati</taxon>
        <taxon>Bacillota</taxon>
        <taxon>Clostridia</taxon>
        <taxon>Eubacteriales</taxon>
        <taxon>Desulfotomaculaceae</taxon>
        <taxon>Pelotomaculum</taxon>
    </lineage>
</organism>
<gene>
    <name evidence="1" type="ORF">Psch_01265</name>
</gene>
<reference evidence="1 2" key="1">
    <citation type="journal article" date="2018" name="Environ. Microbiol.">
        <title>Novel energy conservation strategies and behaviour of Pelotomaculum schinkii driving syntrophic propionate catabolism.</title>
        <authorList>
            <person name="Hidalgo-Ahumada C.A.P."/>
            <person name="Nobu M.K."/>
            <person name="Narihiro T."/>
            <person name="Tamaki H."/>
            <person name="Liu W.T."/>
            <person name="Kamagata Y."/>
            <person name="Stams A.J.M."/>
            <person name="Imachi H."/>
            <person name="Sousa D.Z."/>
        </authorList>
    </citation>
    <scope>NUCLEOTIDE SEQUENCE [LARGE SCALE GENOMIC DNA]</scope>
    <source>
        <strain evidence="1 2">HH</strain>
    </source>
</reference>
<name>A0A4Y7RG38_9FIRM</name>
<proteinExistence type="predicted"/>
<keyword evidence="2" id="KW-1185">Reference proteome</keyword>